<evidence type="ECO:0000313" key="2">
    <source>
        <dbReference type="Proteomes" id="UP001237292"/>
    </source>
</evidence>
<protein>
    <submittedName>
        <fullName evidence="1">Uncharacterized protein</fullName>
    </submittedName>
</protein>
<accession>A0ABY9NGQ7</accession>
<gene>
    <name evidence="1" type="ORF">QL104_31090</name>
</gene>
<keyword evidence="2" id="KW-1185">Reference proteome</keyword>
<evidence type="ECO:0000313" key="1">
    <source>
        <dbReference type="EMBL" id="WMN17739.1"/>
    </source>
</evidence>
<sequence>MTLHLDLSSAKSRSFVRQPAPAHWFGEWLGEVGTGGFRSWALVGFMGETLFSHEPPGPEQKLCQWFAMPCALDLSFKNNCLDTER</sequence>
<reference evidence="1 2" key="1">
    <citation type="journal article" date="2023" name="Access Microbiol">
        <title>The genome of a steinernematid-associated Pseudomonas piscis bacterium encodes the biosynthesis of insect toxins.</title>
        <authorList>
            <person name="Awori R.M."/>
            <person name="Hendre P."/>
            <person name="Amugune N.O."/>
        </authorList>
    </citation>
    <scope>NUCLEOTIDE SEQUENCE [LARGE SCALE GENOMIC DNA]</scope>
    <source>
        <strain evidence="1 2">75</strain>
    </source>
</reference>
<dbReference type="Proteomes" id="UP001237292">
    <property type="component" value="Chromosome"/>
</dbReference>
<dbReference type="EMBL" id="CP133164">
    <property type="protein sequence ID" value="WMN17739.1"/>
    <property type="molecule type" value="Genomic_DNA"/>
</dbReference>
<dbReference type="RefSeq" id="WP_282879163.1">
    <property type="nucleotide sequence ID" value="NZ_CP133164.1"/>
</dbReference>
<proteinExistence type="predicted"/>
<name>A0ABY9NGQ7_9PSED</name>
<organism evidence="1 2">
    <name type="scientific">Pseudomonas piscis</name>
    <dbReference type="NCBI Taxonomy" id="2614538"/>
    <lineage>
        <taxon>Bacteria</taxon>
        <taxon>Pseudomonadati</taxon>
        <taxon>Pseudomonadota</taxon>
        <taxon>Gammaproteobacteria</taxon>
        <taxon>Pseudomonadales</taxon>
        <taxon>Pseudomonadaceae</taxon>
        <taxon>Pseudomonas</taxon>
    </lineage>
</organism>